<comment type="similarity">
    <text evidence="1">Belongs to the thaumatin family.</text>
</comment>
<dbReference type="PRINTS" id="PR00347">
    <property type="entry name" value="THAUMATIN"/>
</dbReference>
<protein>
    <submittedName>
        <fullName evidence="4">Uncharacterized protein LOC111307987</fullName>
    </submittedName>
</protein>
<dbReference type="CDD" id="cd09218">
    <property type="entry name" value="TLP-PA"/>
    <property type="match status" value="1"/>
</dbReference>
<dbReference type="KEGG" id="dzi:111307987"/>
<reference evidence="4" key="1">
    <citation type="submission" date="2025-08" db="UniProtKB">
        <authorList>
            <consortium name="RefSeq"/>
        </authorList>
    </citation>
    <scope>IDENTIFICATION</scope>
    <source>
        <tissue evidence="4">Fruit stalk</tissue>
    </source>
</reference>
<gene>
    <name evidence="4" type="primary">LOC111307987</name>
</gene>
<keyword evidence="2" id="KW-1015">Disulfide bond</keyword>
<organism evidence="3 4">
    <name type="scientific">Durio zibethinus</name>
    <name type="common">Durian</name>
    <dbReference type="NCBI Taxonomy" id="66656"/>
    <lineage>
        <taxon>Eukaryota</taxon>
        <taxon>Viridiplantae</taxon>
        <taxon>Streptophyta</taxon>
        <taxon>Embryophyta</taxon>
        <taxon>Tracheophyta</taxon>
        <taxon>Spermatophyta</taxon>
        <taxon>Magnoliopsida</taxon>
        <taxon>eudicotyledons</taxon>
        <taxon>Gunneridae</taxon>
        <taxon>Pentapetalae</taxon>
        <taxon>rosids</taxon>
        <taxon>malvids</taxon>
        <taxon>Malvales</taxon>
        <taxon>Malvaceae</taxon>
        <taxon>Helicteroideae</taxon>
        <taxon>Durio</taxon>
    </lineage>
</organism>
<dbReference type="PANTHER" id="PTHR31048">
    <property type="entry name" value="OS03G0233200 PROTEIN"/>
    <property type="match status" value="1"/>
</dbReference>
<dbReference type="Proteomes" id="UP000515121">
    <property type="component" value="Unplaced"/>
</dbReference>
<dbReference type="AlphaFoldDB" id="A0A6P6AB15"/>
<dbReference type="RefSeq" id="XP_022762094.1">
    <property type="nucleotide sequence ID" value="XM_022906359.1"/>
</dbReference>
<accession>A0A6P6AB15</accession>
<dbReference type="PROSITE" id="PS51367">
    <property type="entry name" value="THAUMATIN_2"/>
    <property type="match status" value="1"/>
</dbReference>
<dbReference type="Gene3D" id="2.60.110.10">
    <property type="entry name" value="Thaumatin"/>
    <property type="match status" value="1"/>
</dbReference>
<dbReference type="SMART" id="SM00205">
    <property type="entry name" value="THN"/>
    <property type="match status" value="1"/>
</dbReference>
<evidence type="ECO:0000313" key="3">
    <source>
        <dbReference type="Proteomes" id="UP000515121"/>
    </source>
</evidence>
<keyword evidence="3" id="KW-1185">Reference proteome</keyword>
<name>A0A6P6AB15_DURZI</name>
<dbReference type="SUPFAM" id="SSF49870">
    <property type="entry name" value="Osmotin, thaumatin-like protein"/>
    <property type="match status" value="1"/>
</dbReference>
<dbReference type="OrthoDB" id="430315at2759"/>
<evidence type="ECO:0000256" key="1">
    <source>
        <dbReference type="ARBA" id="ARBA00010607"/>
    </source>
</evidence>
<sequence>MIQFKKKQICTLPKVHCPNSSPLLQMHIQRSCMKGNRKILQNENRYLSRYSTRREKLEMSLVLHSTLNMNYTARSKGTSMLQFPSLSHSSIVLPDSYTEQRRVVSIIATPFFAGVFSNLLAETLEAQKLMLSTDKGHTEKHSIYIFILRLYGFKMTKKRKTQSHEKVLNSEIMYHILSHQIKFEVISYRKLMQILLLNLRDGRLKFTNFNTYSPSFTLSTKLCSFKNKDPQSSMAVSDCVCQIVGWHCLTILVYYFSASSLSLHQTTYSGKREYKFTYVYIRAGITRCANAKNLTLVNQCKETIWPAIITGGGNFHGEGFKLESSQTAFYNAPDGWSGRIWGRTGCSFDQNGNGTCQTGSCGTSLNCTSPGSLPVSLAQFTLGDNIDFYDVSVVDGFNLPIVIKPGDGKGNCSTAGCDGDLRQNCSSNLAVQSNGTVVGCRSACDAFNTDEYCCRGAYEDPAACLPTNYTKSFKQVCPAASSYAYDDRVSIITCSASDYMVAFCATRNNTICTYHDEKLVCISTSEGFKAFFQSWSLMLALPLASILEILL</sequence>
<dbReference type="InterPro" id="IPR001938">
    <property type="entry name" value="Thaumatin"/>
</dbReference>
<proteinExistence type="inferred from homology"/>
<dbReference type="FunFam" id="2.60.110.10:FF:000002">
    <property type="entry name" value="Thaumatin-like protein 1a"/>
    <property type="match status" value="1"/>
</dbReference>
<dbReference type="InterPro" id="IPR037176">
    <property type="entry name" value="Osmotin/thaumatin-like_sf"/>
</dbReference>
<evidence type="ECO:0000313" key="4">
    <source>
        <dbReference type="RefSeq" id="XP_022762094.1"/>
    </source>
</evidence>
<dbReference type="GeneID" id="111307987"/>
<evidence type="ECO:0000256" key="2">
    <source>
        <dbReference type="ARBA" id="ARBA00023157"/>
    </source>
</evidence>
<dbReference type="Pfam" id="PF00314">
    <property type="entry name" value="Thaumatin"/>
    <property type="match status" value="1"/>
</dbReference>